<reference evidence="1" key="1">
    <citation type="submission" date="2020-05" db="EMBL/GenBank/DDBJ databases">
        <authorList>
            <person name="Chiriac C."/>
            <person name="Salcher M."/>
            <person name="Ghai R."/>
            <person name="Kavagutti S V."/>
        </authorList>
    </citation>
    <scope>NUCLEOTIDE SEQUENCE</scope>
</reference>
<organism evidence="1">
    <name type="scientific">uncultured Caudovirales phage</name>
    <dbReference type="NCBI Taxonomy" id="2100421"/>
    <lineage>
        <taxon>Viruses</taxon>
        <taxon>Duplodnaviria</taxon>
        <taxon>Heunggongvirae</taxon>
        <taxon>Uroviricota</taxon>
        <taxon>Caudoviricetes</taxon>
        <taxon>Peduoviridae</taxon>
        <taxon>Maltschvirus</taxon>
        <taxon>Maltschvirus maltsch</taxon>
    </lineage>
</organism>
<name>A0A6J5T4F5_9CAUD</name>
<gene>
    <name evidence="1" type="ORF">UFOVP1655_176</name>
</gene>
<sequence length="61" mass="6249">MKTLKQFIEDIGGAISADGGNTAGCGLVAGLGVGPEGEPGVHMGNKKKKNPILLPMMSRKK</sequence>
<dbReference type="EMBL" id="LR797523">
    <property type="protein sequence ID" value="CAB4222675.1"/>
    <property type="molecule type" value="Genomic_DNA"/>
</dbReference>
<protein>
    <submittedName>
        <fullName evidence="1">Uncharacterized protein</fullName>
    </submittedName>
</protein>
<accession>A0A6J5T4F5</accession>
<proteinExistence type="predicted"/>
<evidence type="ECO:0000313" key="1">
    <source>
        <dbReference type="EMBL" id="CAB4222675.1"/>
    </source>
</evidence>